<feature type="domain" description="HTH cro/C1-type" evidence="1">
    <location>
        <begin position="15"/>
        <end position="71"/>
    </location>
</feature>
<dbReference type="RefSeq" id="WP_197004188.1">
    <property type="nucleotide sequence ID" value="NZ_BONS01000020.1"/>
</dbReference>
<dbReference type="Pfam" id="PF19054">
    <property type="entry name" value="DUF5753"/>
    <property type="match status" value="1"/>
</dbReference>
<dbReference type="EMBL" id="JADOUF010000001">
    <property type="protein sequence ID" value="MBG6137307.1"/>
    <property type="molecule type" value="Genomic_DNA"/>
</dbReference>
<evidence type="ECO:0000313" key="2">
    <source>
        <dbReference type="EMBL" id="MBG6137307.1"/>
    </source>
</evidence>
<evidence type="ECO:0000313" key="3">
    <source>
        <dbReference type="Proteomes" id="UP000622552"/>
    </source>
</evidence>
<dbReference type="Proteomes" id="UP000622552">
    <property type="component" value="Unassembled WGS sequence"/>
</dbReference>
<dbReference type="InterPro" id="IPR043917">
    <property type="entry name" value="DUF5753"/>
</dbReference>
<sequence>MPSPYVRRLRLATEIRELRKAAGLTSEALARLIVGGSRLKISRLETSARKPDIGDVMKVLEALGVEAGSDRWMDLVKVARDGAERGWWERPAFTGMGPRQALWADLEAGATSIRMYEPAAVPGVLQTEGFIRARNETMAATDGHAFDPVATANGRLRRQQEVFRPGGPTLDVILEEQSLRRLAVPPATMGEQLGHLARMCEHPQVTIRVLPIEIDVISVYVPRGPYNLFSFSDPNDPVVLLADNLTADVVSGDADEVAPYAQLFERLTEGALSPSRSAAHIASLAKAGA</sequence>
<dbReference type="GO" id="GO:0003677">
    <property type="term" value="F:DNA binding"/>
    <property type="evidence" value="ECO:0007669"/>
    <property type="project" value="InterPro"/>
</dbReference>
<protein>
    <submittedName>
        <fullName evidence="2">Transcriptional regulator with XRE-family HTH domain</fullName>
    </submittedName>
</protein>
<comment type="caution">
    <text evidence="2">The sequence shown here is derived from an EMBL/GenBank/DDBJ whole genome shotgun (WGS) entry which is preliminary data.</text>
</comment>
<dbReference type="PROSITE" id="PS50943">
    <property type="entry name" value="HTH_CROC1"/>
    <property type="match status" value="1"/>
</dbReference>
<evidence type="ECO:0000259" key="1">
    <source>
        <dbReference type="PROSITE" id="PS50943"/>
    </source>
</evidence>
<reference evidence="2" key="1">
    <citation type="submission" date="2020-11" db="EMBL/GenBank/DDBJ databases">
        <title>Sequencing the genomes of 1000 actinobacteria strains.</title>
        <authorList>
            <person name="Klenk H.-P."/>
        </authorList>
    </citation>
    <scope>NUCLEOTIDE SEQUENCE</scope>
    <source>
        <strain evidence="2">DSM 45356</strain>
    </source>
</reference>
<dbReference type="Pfam" id="PF13560">
    <property type="entry name" value="HTH_31"/>
    <property type="match status" value="1"/>
</dbReference>
<name>A0A8J7KQE4_9ACTN</name>
<dbReference type="Gene3D" id="1.10.260.40">
    <property type="entry name" value="lambda repressor-like DNA-binding domains"/>
    <property type="match status" value="1"/>
</dbReference>
<dbReference type="SMART" id="SM00530">
    <property type="entry name" value="HTH_XRE"/>
    <property type="match status" value="1"/>
</dbReference>
<organism evidence="2 3">
    <name type="scientific">Longispora fulva</name>
    <dbReference type="NCBI Taxonomy" id="619741"/>
    <lineage>
        <taxon>Bacteria</taxon>
        <taxon>Bacillati</taxon>
        <taxon>Actinomycetota</taxon>
        <taxon>Actinomycetes</taxon>
        <taxon>Micromonosporales</taxon>
        <taxon>Micromonosporaceae</taxon>
        <taxon>Longispora</taxon>
    </lineage>
</organism>
<proteinExistence type="predicted"/>
<gene>
    <name evidence="2" type="ORF">IW245_003501</name>
</gene>
<dbReference type="AlphaFoldDB" id="A0A8J7KQE4"/>
<keyword evidence="3" id="KW-1185">Reference proteome</keyword>
<dbReference type="InterPro" id="IPR010982">
    <property type="entry name" value="Lambda_DNA-bd_dom_sf"/>
</dbReference>
<dbReference type="InterPro" id="IPR001387">
    <property type="entry name" value="Cro/C1-type_HTH"/>
</dbReference>
<dbReference type="CDD" id="cd00093">
    <property type="entry name" value="HTH_XRE"/>
    <property type="match status" value="1"/>
</dbReference>
<dbReference type="SUPFAM" id="SSF47413">
    <property type="entry name" value="lambda repressor-like DNA-binding domains"/>
    <property type="match status" value="1"/>
</dbReference>
<accession>A0A8J7KQE4</accession>